<feature type="region of interest" description="Disordered" evidence="6">
    <location>
        <begin position="360"/>
        <end position="391"/>
    </location>
</feature>
<evidence type="ECO:0000256" key="3">
    <source>
        <dbReference type="ARBA" id="ARBA00022490"/>
    </source>
</evidence>
<dbReference type="GO" id="GO:0005874">
    <property type="term" value="C:microtubule"/>
    <property type="evidence" value="ECO:0007669"/>
    <property type="project" value="UniProtKB-KW"/>
</dbReference>
<dbReference type="STRING" id="4096.A0A1U7WZM3"/>
<dbReference type="Pfam" id="PF06886">
    <property type="entry name" value="TPX2"/>
    <property type="match status" value="1"/>
</dbReference>
<evidence type="ECO:0000256" key="1">
    <source>
        <dbReference type="ARBA" id="ARBA00004245"/>
    </source>
</evidence>
<evidence type="ECO:0000313" key="8">
    <source>
        <dbReference type="Proteomes" id="UP000189701"/>
    </source>
</evidence>
<dbReference type="GO" id="GO:0000226">
    <property type="term" value="P:microtubule cytoskeleton organization"/>
    <property type="evidence" value="ECO:0007669"/>
    <property type="project" value="InterPro"/>
</dbReference>
<reference evidence="8" key="1">
    <citation type="journal article" date="2013" name="Genome Biol.">
        <title>Reference genomes and transcriptomes of Nicotiana sylvestris and Nicotiana tomentosiformis.</title>
        <authorList>
            <person name="Sierro N."/>
            <person name="Battey J.N."/>
            <person name="Ouadi S."/>
            <person name="Bovet L."/>
            <person name="Goepfert S."/>
            <person name="Bakaher N."/>
            <person name="Peitsch M.C."/>
            <person name="Ivanov N.V."/>
        </authorList>
    </citation>
    <scope>NUCLEOTIDE SEQUENCE [LARGE SCALE GENOMIC DNA]</scope>
</reference>
<dbReference type="AlphaFoldDB" id="A0A1U7WZM3"/>
<comment type="subcellular location">
    <subcellularLocation>
        <location evidence="1">Cytoplasm</location>
        <location evidence="1">Cytoskeleton</location>
    </subcellularLocation>
</comment>
<comment type="similarity">
    <text evidence="2">Belongs to the TPX2 family.</text>
</comment>
<gene>
    <name evidence="9" type="primary">LOC104228818</name>
</gene>
<feature type="compositionally biased region" description="Basic and acidic residues" evidence="6">
    <location>
        <begin position="170"/>
        <end position="187"/>
    </location>
</feature>
<evidence type="ECO:0000259" key="7">
    <source>
        <dbReference type="Pfam" id="PF06886"/>
    </source>
</evidence>
<feature type="domain" description="TPX2 C-terminal" evidence="7">
    <location>
        <begin position="304"/>
        <end position="377"/>
    </location>
</feature>
<protein>
    <submittedName>
        <fullName evidence="9">Uncharacterized protein LOC104228818 isoform X1</fullName>
    </submittedName>
</protein>
<organism evidence="8 9">
    <name type="scientific">Nicotiana sylvestris</name>
    <name type="common">Wood tobacco</name>
    <name type="synonym">South American tobacco</name>
    <dbReference type="NCBI Taxonomy" id="4096"/>
    <lineage>
        <taxon>Eukaryota</taxon>
        <taxon>Viridiplantae</taxon>
        <taxon>Streptophyta</taxon>
        <taxon>Embryophyta</taxon>
        <taxon>Tracheophyta</taxon>
        <taxon>Spermatophyta</taxon>
        <taxon>Magnoliopsida</taxon>
        <taxon>eudicotyledons</taxon>
        <taxon>Gunneridae</taxon>
        <taxon>Pentapetalae</taxon>
        <taxon>asterids</taxon>
        <taxon>lamiids</taxon>
        <taxon>Solanales</taxon>
        <taxon>Solanaceae</taxon>
        <taxon>Nicotianoideae</taxon>
        <taxon>Nicotianeae</taxon>
        <taxon>Nicotiana</taxon>
    </lineage>
</organism>
<dbReference type="InterPro" id="IPR027329">
    <property type="entry name" value="TPX2_C"/>
</dbReference>
<dbReference type="PANTHER" id="PTHR46372">
    <property type="entry name" value="PROTEIN WVD2-LIKE 3"/>
    <property type="match status" value="1"/>
</dbReference>
<keyword evidence="4" id="KW-0493">Microtubule</keyword>
<evidence type="ECO:0000256" key="6">
    <source>
        <dbReference type="SAM" id="MobiDB-lite"/>
    </source>
</evidence>
<dbReference type="Proteomes" id="UP000189701">
    <property type="component" value="Unplaced"/>
</dbReference>
<evidence type="ECO:0000313" key="9">
    <source>
        <dbReference type="RefSeq" id="XP_009779665.1"/>
    </source>
</evidence>
<feature type="compositionally biased region" description="Polar residues" evidence="6">
    <location>
        <begin position="243"/>
        <end position="261"/>
    </location>
</feature>
<dbReference type="KEGG" id="nsy:104228818"/>
<keyword evidence="3" id="KW-0963">Cytoplasm</keyword>
<feature type="region of interest" description="Disordered" evidence="6">
    <location>
        <begin position="170"/>
        <end position="197"/>
    </location>
</feature>
<dbReference type="PANTHER" id="PTHR46372:SF2">
    <property type="entry name" value="PROTEIN WVD2-LIKE 3"/>
    <property type="match status" value="1"/>
</dbReference>
<keyword evidence="5" id="KW-0206">Cytoskeleton</keyword>
<dbReference type="GO" id="GO:0008017">
    <property type="term" value="F:microtubule binding"/>
    <property type="evidence" value="ECO:0007669"/>
    <property type="project" value="InterPro"/>
</dbReference>
<evidence type="ECO:0000256" key="5">
    <source>
        <dbReference type="ARBA" id="ARBA00023212"/>
    </source>
</evidence>
<dbReference type="InterPro" id="IPR044806">
    <property type="entry name" value="WVD2/WDL1-4"/>
</dbReference>
<reference evidence="9" key="2">
    <citation type="submission" date="2025-08" db="UniProtKB">
        <authorList>
            <consortium name="RefSeq"/>
        </authorList>
    </citation>
    <scope>IDENTIFICATION</scope>
    <source>
        <tissue evidence="9">Leaf</tissue>
    </source>
</reference>
<dbReference type="GeneID" id="104228818"/>
<name>A0A1U7WZM3_NICSY</name>
<keyword evidence="8" id="KW-1185">Reference proteome</keyword>
<sequence>MSNRDDLHIVTHRSLNRWIKAQTHTNKLNPNPKKQIKYYIFSKGQLQENSNISHLSSGFNVLVLFDTFLRLMELEVTDICMDKEQNGSVSYCDGASPDSSYIIDGNQDVQSPKLIIGEHETDTLNESVETKEYEVKECTAEVSVEISKLCEVESTKEQYTRSSKCEIELPTKEHKSEVPKLKDDNKRSRASVKSAVKSTAGNCKTKCTVPQPFALATEKRASQGTRLVGNDLDNVSFVHKSPEANNSRVPSTKQNQVSSPVATRKPLQPDNKKHSDEEDSCSLTSCAMLPSRKSRATATSAPIFRLSERAEKRKEFYSKLEEKHQAMEAQKIQWEARTKEEREAAIKQLRKSLMFKASPMPSFYHEGPPPKTELKKAPPTRAKSPKLGRRKSCSDSVCLDKGIGAYDRGTRHSLEVYNENAAFDSRNRKDRINIQNSTAVYKFNHEAKHAEEINESYMTKIHDEMNVDITVHS</sequence>
<dbReference type="eggNOG" id="ENOG502RERJ">
    <property type="taxonomic scope" value="Eukaryota"/>
</dbReference>
<feature type="region of interest" description="Disordered" evidence="6">
    <location>
        <begin position="241"/>
        <end position="283"/>
    </location>
</feature>
<dbReference type="RefSeq" id="XP_009779665.1">
    <property type="nucleotide sequence ID" value="XM_009781363.1"/>
</dbReference>
<evidence type="ECO:0000256" key="4">
    <source>
        <dbReference type="ARBA" id="ARBA00022701"/>
    </source>
</evidence>
<evidence type="ECO:0000256" key="2">
    <source>
        <dbReference type="ARBA" id="ARBA00005885"/>
    </source>
</evidence>
<dbReference type="OrthoDB" id="1925970at2759"/>
<proteinExistence type="inferred from homology"/>
<accession>A0A1U7WZM3</accession>